<accession>A0ABS8CRT3</accession>
<evidence type="ECO:0000313" key="1">
    <source>
        <dbReference type="EMBL" id="MCB5412102.1"/>
    </source>
</evidence>
<comment type="caution">
    <text evidence="1">The sequence shown here is derived from an EMBL/GenBank/DDBJ whole genome shotgun (WGS) entry which is preliminary data.</text>
</comment>
<sequence>MTLTIPTLSPKAVSLIAPDNLPLTEQEREGLIWPMTDELRSEAAMCLWEAFLENVSVGSWLAAHRHLVGTVELRIQLAGLLNAMHIGWHVCQSAEEETLSPFDWSFVPWFLLNIVESENGLLTLCENWLDLCRDPNQIIWN</sequence>
<reference evidence="1 2" key="1">
    <citation type="submission" date="2020-07" db="EMBL/GenBank/DDBJ databases">
        <title>Pseudogemmobacter sp. nov., isolated from poultry manure in Taiwan.</title>
        <authorList>
            <person name="Lin S.-Y."/>
            <person name="Tang Y.-S."/>
            <person name="Young C.-C."/>
        </authorList>
    </citation>
    <scope>NUCLEOTIDE SEQUENCE [LARGE SCALE GENOMIC DNA]</scope>
    <source>
        <strain evidence="1 2">CC-YST710</strain>
    </source>
</reference>
<dbReference type="Proteomes" id="UP001198571">
    <property type="component" value="Unassembled WGS sequence"/>
</dbReference>
<gene>
    <name evidence="1" type="ORF">H0485_19160</name>
</gene>
<protein>
    <submittedName>
        <fullName evidence="1">Uncharacterized protein</fullName>
    </submittedName>
</protein>
<dbReference type="RefSeq" id="WP_226937530.1">
    <property type="nucleotide sequence ID" value="NZ_JACDXX010000028.1"/>
</dbReference>
<organism evidence="1 2">
    <name type="scientific">Pseudogemmobacter faecipullorum</name>
    <dbReference type="NCBI Taxonomy" id="2755041"/>
    <lineage>
        <taxon>Bacteria</taxon>
        <taxon>Pseudomonadati</taxon>
        <taxon>Pseudomonadota</taxon>
        <taxon>Alphaproteobacteria</taxon>
        <taxon>Rhodobacterales</taxon>
        <taxon>Paracoccaceae</taxon>
        <taxon>Pseudogemmobacter</taxon>
    </lineage>
</organism>
<keyword evidence="2" id="KW-1185">Reference proteome</keyword>
<name>A0ABS8CRT3_9RHOB</name>
<dbReference type="EMBL" id="JACDXX010000028">
    <property type="protein sequence ID" value="MCB5412102.1"/>
    <property type="molecule type" value="Genomic_DNA"/>
</dbReference>
<evidence type="ECO:0000313" key="2">
    <source>
        <dbReference type="Proteomes" id="UP001198571"/>
    </source>
</evidence>
<proteinExistence type="predicted"/>